<dbReference type="Proteomes" id="UP000321083">
    <property type="component" value="Unassembled WGS sequence"/>
</dbReference>
<gene>
    <name evidence="7" type="ORF">E3A20_27490</name>
</gene>
<keyword evidence="3" id="KW-0808">Transferase</keyword>
<dbReference type="Gene3D" id="3.30.565.10">
    <property type="entry name" value="Histidine kinase-like ATPase, C-terminal domain"/>
    <property type="match status" value="1"/>
</dbReference>
<dbReference type="Pfam" id="PF02518">
    <property type="entry name" value="HATPase_c"/>
    <property type="match status" value="1"/>
</dbReference>
<comment type="caution">
    <text evidence="7">The sequence shown here is derived from an EMBL/GenBank/DDBJ whole genome shotgun (WGS) entry which is preliminary data.</text>
</comment>
<evidence type="ECO:0000313" key="7">
    <source>
        <dbReference type="EMBL" id="TWW08121.1"/>
    </source>
</evidence>
<feature type="non-terminal residue" evidence="7">
    <location>
        <position position="1"/>
    </location>
</feature>
<dbReference type="InterPro" id="IPR004358">
    <property type="entry name" value="Sig_transdc_His_kin-like_C"/>
</dbReference>
<dbReference type="InterPro" id="IPR050736">
    <property type="entry name" value="Sensor_HK_Regulatory"/>
</dbReference>
<protein>
    <recommendedName>
        <fullName evidence="2">histidine kinase</fullName>
        <ecNumber evidence="2">2.7.13.3</ecNumber>
    </recommendedName>
</protein>
<reference evidence="7 8" key="2">
    <citation type="submission" date="2019-08" db="EMBL/GenBank/DDBJ databases">
        <authorList>
            <person name="Henke P."/>
        </authorList>
    </citation>
    <scope>NUCLEOTIDE SEQUENCE [LARGE SCALE GENOMIC DNA]</scope>
    <source>
        <strain evidence="7">Phe10_nw2017</strain>
    </source>
</reference>
<dbReference type="SMART" id="SM00387">
    <property type="entry name" value="HATPase_c"/>
    <property type="match status" value="1"/>
</dbReference>
<reference evidence="7 8" key="1">
    <citation type="submission" date="2019-08" db="EMBL/GenBank/DDBJ databases">
        <title>100 year-old enigma solved: identification of Planctomyces bekefii, the type genus and species of the phylum Planctomycetes.</title>
        <authorList>
            <person name="Svetlana D.N."/>
            <person name="Overmann J."/>
        </authorList>
    </citation>
    <scope>NUCLEOTIDE SEQUENCE [LARGE SCALE GENOMIC DNA]</scope>
    <source>
        <strain evidence="7">Phe10_nw2017</strain>
    </source>
</reference>
<keyword evidence="4" id="KW-0418">Kinase</keyword>
<evidence type="ECO:0000256" key="1">
    <source>
        <dbReference type="ARBA" id="ARBA00000085"/>
    </source>
</evidence>
<evidence type="ECO:0000259" key="6">
    <source>
        <dbReference type="PROSITE" id="PS50109"/>
    </source>
</evidence>
<dbReference type="InterPro" id="IPR036890">
    <property type="entry name" value="HATPase_C_sf"/>
</dbReference>
<dbReference type="EMBL" id="SRHE01000832">
    <property type="protein sequence ID" value="TWW08121.1"/>
    <property type="molecule type" value="Genomic_DNA"/>
</dbReference>
<keyword evidence="5" id="KW-0902">Two-component regulatory system</keyword>
<dbReference type="EC" id="2.7.13.3" evidence="2"/>
<feature type="domain" description="Histidine kinase" evidence="6">
    <location>
        <begin position="1"/>
        <end position="188"/>
    </location>
</feature>
<evidence type="ECO:0000256" key="4">
    <source>
        <dbReference type="ARBA" id="ARBA00022777"/>
    </source>
</evidence>
<dbReference type="GO" id="GO:0000160">
    <property type="term" value="P:phosphorelay signal transduction system"/>
    <property type="evidence" value="ECO:0007669"/>
    <property type="project" value="UniProtKB-KW"/>
</dbReference>
<evidence type="ECO:0000256" key="2">
    <source>
        <dbReference type="ARBA" id="ARBA00012438"/>
    </source>
</evidence>
<evidence type="ECO:0000256" key="5">
    <source>
        <dbReference type="ARBA" id="ARBA00023012"/>
    </source>
</evidence>
<dbReference type="SUPFAM" id="SSF55874">
    <property type="entry name" value="ATPase domain of HSP90 chaperone/DNA topoisomerase II/histidine kinase"/>
    <property type="match status" value="1"/>
</dbReference>
<proteinExistence type="predicted"/>
<dbReference type="PRINTS" id="PR00344">
    <property type="entry name" value="BCTRLSENSOR"/>
</dbReference>
<dbReference type="AlphaFoldDB" id="A0A5C6M540"/>
<dbReference type="InterPro" id="IPR003594">
    <property type="entry name" value="HATPase_dom"/>
</dbReference>
<dbReference type="GO" id="GO:0004673">
    <property type="term" value="F:protein histidine kinase activity"/>
    <property type="evidence" value="ECO:0007669"/>
    <property type="project" value="UniProtKB-EC"/>
</dbReference>
<comment type="catalytic activity">
    <reaction evidence="1">
        <text>ATP + protein L-histidine = ADP + protein N-phospho-L-histidine.</text>
        <dbReference type="EC" id="2.7.13.3"/>
    </reaction>
</comment>
<name>A0A5C6M540_9PLAN</name>
<keyword evidence="8" id="KW-1185">Reference proteome</keyword>
<dbReference type="PROSITE" id="PS50109">
    <property type="entry name" value="HIS_KIN"/>
    <property type="match status" value="1"/>
</dbReference>
<evidence type="ECO:0000313" key="8">
    <source>
        <dbReference type="Proteomes" id="UP000321083"/>
    </source>
</evidence>
<evidence type="ECO:0000256" key="3">
    <source>
        <dbReference type="ARBA" id="ARBA00022679"/>
    </source>
</evidence>
<dbReference type="PANTHER" id="PTHR43711:SF1">
    <property type="entry name" value="HISTIDINE KINASE 1"/>
    <property type="match status" value="1"/>
</dbReference>
<organism evidence="7 8">
    <name type="scientific">Planctomyces bekefii</name>
    <dbReference type="NCBI Taxonomy" id="1653850"/>
    <lineage>
        <taxon>Bacteria</taxon>
        <taxon>Pseudomonadati</taxon>
        <taxon>Planctomycetota</taxon>
        <taxon>Planctomycetia</taxon>
        <taxon>Planctomycetales</taxon>
        <taxon>Planctomycetaceae</taxon>
        <taxon>Planctomyces</taxon>
    </lineage>
</organism>
<sequence length="191" mass="20811">TFRAATQITEILARVKSYISGREEDRHVELVSLNDLVEGAVFLAKERGEEKSVQVDFRRSETNYSIYCDPVGVRSQLLGNILMNAVKFSPPHSKVAVRLMEHGLDQVAVEISDEGDGIPADVLKDLETKSQVHSKVGTSGEQGTGFGLTIAFQTAAAMGAQIKIETQRKDEAQQASGTTFTVAFLRPKAES</sequence>
<accession>A0A5C6M540</accession>
<dbReference type="InterPro" id="IPR005467">
    <property type="entry name" value="His_kinase_dom"/>
</dbReference>
<dbReference type="PANTHER" id="PTHR43711">
    <property type="entry name" value="TWO-COMPONENT HISTIDINE KINASE"/>
    <property type="match status" value="1"/>
</dbReference>